<dbReference type="Proteomes" id="UP001159427">
    <property type="component" value="Unassembled WGS sequence"/>
</dbReference>
<evidence type="ECO:0000256" key="1">
    <source>
        <dbReference type="SAM" id="MobiDB-lite"/>
    </source>
</evidence>
<organism evidence="2 3">
    <name type="scientific">Porites evermanni</name>
    <dbReference type="NCBI Taxonomy" id="104178"/>
    <lineage>
        <taxon>Eukaryota</taxon>
        <taxon>Metazoa</taxon>
        <taxon>Cnidaria</taxon>
        <taxon>Anthozoa</taxon>
        <taxon>Hexacorallia</taxon>
        <taxon>Scleractinia</taxon>
        <taxon>Fungiina</taxon>
        <taxon>Poritidae</taxon>
        <taxon>Porites</taxon>
    </lineage>
</organism>
<sequence length="293" mass="33881">MDKRNCYSRAKYVPTSAEHIAKVRNNRETLLLARMSKGLSQQSNGTLRSFYREKAKTNNWLEKVQEKVSRKLNTKPEEKIDVIWKTDEPEEKIDVIWKTDEVRDVMKVQIRMRRKSLEVNQTEETRRRIREFLTSEIPVDKSRNAQLGRLDKIGTKNDSTELEQRSPAESSTDDNKTKMQTSKPFRVRSRTSGICFSCSHCNLQGLRPSASVPNMTRKCSEEHRSHTSLNSNMARFRKLSVPMTSQVFRAQNRSYDVYTPRPPSAGSSLTSKGEHITRTDSCLKLVPMKKHSI</sequence>
<comment type="caution">
    <text evidence="2">The sequence shown here is derived from an EMBL/GenBank/DDBJ whole genome shotgun (WGS) entry which is preliminary data.</text>
</comment>
<dbReference type="EMBL" id="CALNXI010003361">
    <property type="protein sequence ID" value="CAH3193037.1"/>
    <property type="molecule type" value="Genomic_DNA"/>
</dbReference>
<accession>A0ABN8SN56</accession>
<feature type="region of interest" description="Disordered" evidence="1">
    <location>
        <begin position="143"/>
        <end position="185"/>
    </location>
</feature>
<evidence type="ECO:0000313" key="3">
    <source>
        <dbReference type="Proteomes" id="UP001159427"/>
    </source>
</evidence>
<keyword evidence="3" id="KW-1185">Reference proteome</keyword>
<feature type="compositionally biased region" description="Basic and acidic residues" evidence="1">
    <location>
        <begin position="143"/>
        <end position="166"/>
    </location>
</feature>
<reference evidence="2 3" key="1">
    <citation type="submission" date="2022-05" db="EMBL/GenBank/DDBJ databases">
        <authorList>
            <consortium name="Genoscope - CEA"/>
            <person name="William W."/>
        </authorList>
    </citation>
    <scope>NUCLEOTIDE SEQUENCE [LARGE SCALE GENOMIC DNA]</scope>
</reference>
<proteinExistence type="predicted"/>
<evidence type="ECO:0000313" key="2">
    <source>
        <dbReference type="EMBL" id="CAH3193037.1"/>
    </source>
</evidence>
<gene>
    <name evidence="2" type="ORF">PEVE_00025060</name>
</gene>
<protein>
    <submittedName>
        <fullName evidence="2">Uncharacterized protein</fullName>
    </submittedName>
</protein>
<name>A0ABN8SN56_9CNID</name>